<feature type="region of interest" description="Disordered" evidence="13">
    <location>
        <begin position="1742"/>
        <end position="1909"/>
    </location>
</feature>
<feature type="compositionally biased region" description="Polar residues" evidence="13">
    <location>
        <begin position="2071"/>
        <end position="2089"/>
    </location>
</feature>
<feature type="region of interest" description="Disordered" evidence="13">
    <location>
        <begin position="739"/>
        <end position="771"/>
    </location>
</feature>
<dbReference type="InterPro" id="IPR013083">
    <property type="entry name" value="Znf_RING/FYVE/PHD"/>
</dbReference>
<evidence type="ECO:0000256" key="1">
    <source>
        <dbReference type="ARBA" id="ARBA00000768"/>
    </source>
</evidence>
<reference evidence="16" key="1">
    <citation type="submission" date="2022-07" db="EMBL/GenBank/DDBJ databases">
        <title>Draft genome sequence of Zalerion maritima ATCC 34329, a (micro)plastics degrading marine fungus.</title>
        <authorList>
            <person name="Paco A."/>
            <person name="Goncalves M.F.M."/>
            <person name="Rocha-Santos T.A.P."/>
            <person name="Alves A."/>
        </authorList>
    </citation>
    <scope>NUCLEOTIDE SEQUENCE</scope>
    <source>
        <strain evidence="16">ATCC 34329</strain>
    </source>
</reference>
<comment type="caution">
    <text evidence="16">The sequence shown here is derived from an EMBL/GenBank/DDBJ whole genome shotgun (WGS) entry which is preliminary data.</text>
</comment>
<proteinExistence type="predicted"/>
<evidence type="ECO:0000259" key="14">
    <source>
        <dbReference type="PROSITE" id="PS50178"/>
    </source>
</evidence>
<feature type="compositionally biased region" description="Polar residues" evidence="13">
    <location>
        <begin position="119"/>
        <end position="166"/>
    </location>
</feature>
<dbReference type="PROSITE" id="PS51455">
    <property type="entry name" value="PIPK"/>
    <property type="match status" value="1"/>
</dbReference>
<dbReference type="GO" id="GO:0000285">
    <property type="term" value="F:1-phosphatidylinositol-3-phosphate 5-kinase activity"/>
    <property type="evidence" value="ECO:0007669"/>
    <property type="project" value="UniProtKB-EC"/>
</dbReference>
<dbReference type="EMBL" id="JAKWBI020000091">
    <property type="protein sequence ID" value="KAJ2903085.1"/>
    <property type="molecule type" value="Genomic_DNA"/>
</dbReference>
<feature type="region of interest" description="Disordered" evidence="13">
    <location>
        <begin position="1141"/>
        <end position="1191"/>
    </location>
</feature>
<keyword evidence="8" id="KW-0862">Zinc</keyword>
<dbReference type="InterPro" id="IPR000306">
    <property type="entry name" value="Znf_FYVE"/>
</dbReference>
<evidence type="ECO:0000313" key="17">
    <source>
        <dbReference type="Proteomes" id="UP001201980"/>
    </source>
</evidence>
<dbReference type="Pfam" id="PF01363">
    <property type="entry name" value="FYVE"/>
    <property type="match status" value="1"/>
</dbReference>
<dbReference type="InterPro" id="IPR002423">
    <property type="entry name" value="Cpn60/GroEL/TCP-1"/>
</dbReference>
<dbReference type="GO" id="GO:0010008">
    <property type="term" value="C:endosome membrane"/>
    <property type="evidence" value="ECO:0007669"/>
    <property type="project" value="TreeGrafter"/>
</dbReference>
<dbReference type="SMART" id="SM00330">
    <property type="entry name" value="PIPKc"/>
    <property type="match status" value="1"/>
</dbReference>
<feature type="region of interest" description="Disordered" evidence="13">
    <location>
        <begin position="1"/>
        <end position="22"/>
    </location>
</feature>
<evidence type="ECO:0000256" key="11">
    <source>
        <dbReference type="PROSITE-ProRule" id="PRU00091"/>
    </source>
</evidence>
<dbReference type="Pfam" id="PF00118">
    <property type="entry name" value="Cpn60_TCP1"/>
    <property type="match status" value="1"/>
</dbReference>
<dbReference type="InterPro" id="IPR017455">
    <property type="entry name" value="Znf_FYVE-rel"/>
</dbReference>
<dbReference type="FunFam" id="3.30.800.10:FF:000005">
    <property type="entry name" value="1-phosphatidylinositol-3-phosphate 5-kinase (Fab1)"/>
    <property type="match status" value="1"/>
</dbReference>
<dbReference type="Gene3D" id="3.30.40.10">
    <property type="entry name" value="Zinc/RING finger domain, C3HC4 (zinc finger)"/>
    <property type="match status" value="1"/>
</dbReference>
<dbReference type="Gene3D" id="3.30.800.10">
    <property type="entry name" value="Phosphatidylinositol Phosphate Kinase II Beta"/>
    <property type="match status" value="1"/>
</dbReference>
<dbReference type="InterPro" id="IPR011011">
    <property type="entry name" value="Znf_FYVE_PHD"/>
</dbReference>
<feature type="compositionally biased region" description="Polar residues" evidence="13">
    <location>
        <begin position="1168"/>
        <end position="1180"/>
    </location>
</feature>
<dbReference type="GO" id="GO:0046854">
    <property type="term" value="P:phosphatidylinositol phosphate biosynthetic process"/>
    <property type="evidence" value="ECO:0007669"/>
    <property type="project" value="TreeGrafter"/>
</dbReference>
<keyword evidence="9 12" id="KW-0067">ATP-binding</keyword>
<dbReference type="FunFam" id="3.30.40.10:FF:000283">
    <property type="entry name" value="1-phosphatidylinositol-3-phosphate 5-kinase (Fab1)"/>
    <property type="match status" value="1"/>
</dbReference>
<feature type="compositionally biased region" description="Low complexity" evidence="13">
    <location>
        <begin position="621"/>
        <end position="636"/>
    </location>
</feature>
<dbReference type="InterPro" id="IPR027409">
    <property type="entry name" value="GroEL-like_apical_dom_sf"/>
</dbReference>
<dbReference type="Gene3D" id="3.30.810.10">
    <property type="entry name" value="2-Layer Sandwich"/>
    <property type="match status" value="1"/>
</dbReference>
<feature type="compositionally biased region" description="Basic and acidic residues" evidence="13">
    <location>
        <begin position="1971"/>
        <end position="1991"/>
    </location>
</feature>
<dbReference type="PANTHER" id="PTHR45748">
    <property type="entry name" value="1-PHOSPHATIDYLINOSITOL 3-PHOSPHATE 5-KINASE-RELATED"/>
    <property type="match status" value="1"/>
</dbReference>
<protein>
    <recommendedName>
        <fullName evidence="2">1-phosphatidylinositol-3-phosphate 5-kinase</fullName>
        <ecNumber evidence="2">2.7.1.150</ecNumber>
    </recommendedName>
    <alternativeName>
        <fullName evidence="10">Type III PIP kinase</fullName>
    </alternativeName>
</protein>
<evidence type="ECO:0000256" key="2">
    <source>
        <dbReference type="ARBA" id="ARBA00012009"/>
    </source>
</evidence>
<feature type="region of interest" description="Disordered" evidence="13">
    <location>
        <begin position="106"/>
        <end position="170"/>
    </location>
</feature>
<feature type="region of interest" description="Disordered" evidence="13">
    <location>
        <begin position="1971"/>
        <end position="2103"/>
    </location>
</feature>
<dbReference type="GO" id="GO:0008270">
    <property type="term" value="F:zinc ion binding"/>
    <property type="evidence" value="ECO:0007669"/>
    <property type="project" value="UniProtKB-KW"/>
</dbReference>
<keyword evidence="5 12" id="KW-0547">Nucleotide-binding</keyword>
<dbReference type="InterPro" id="IPR002498">
    <property type="entry name" value="PInositol-4-P-4/5-kinase_core"/>
</dbReference>
<dbReference type="GO" id="GO:0005524">
    <property type="term" value="F:ATP binding"/>
    <property type="evidence" value="ECO:0007669"/>
    <property type="project" value="UniProtKB-UniRule"/>
</dbReference>
<dbReference type="CDD" id="cd03334">
    <property type="entry name" value="Fab1_TCP"/>
    <property type="match status" value="1"/>
</dbReference>
<keyword evidence="17" id="KW-1185">Reference proteome</keyword>
<accession>A0AAD5RTY2</accession>
<evidence type="ECO:0000259" key="15">
    <source>
        <dbReference type="PROSITE" id="PS51455"/>
    </source>
</evidence>
<dbReference type="Gene3D" id="3.50.7.10">
    <property type="entry name" value="GroEL"/>
    <property type="match status" value="1"/>
</dbReference>
<evidence type="ECO:0000256" key="12">
    <source>
        <dbReference type="PROSITE-ProRule" id="PRU00781"/>
    </source>
</evidence>
<dbReference type="PROSITE" id="PS50178">
    <property type="entry name" value="ZF_FYVE"/>
    <property type="match status" value="1"/>
</dbReference>
<feature type="region of interest" description="Disordered" evidence="13">
    <location>
        <begin position="247"/>
        <end position="312"/>
    </location>
</feature>
<keyword evidence="6 11" id="KW-0863">Zinc-finger</keyword>
<feature type="region of interest" description="Disordered" evidence="13">
    <location>
        <begin position="187"/>
        <end position="219"/>
    </location>
</feature>
<keyword evidence="7 12" id="KW-0418">Kinase</keyword>
<feature type="compositionally biased region" description="Low complexity" evidence="13">
    <location>
        <begin position="187"/>
        <end position="211"/>
    </location>
</feature>
<comment type="catalytic activity">
    <reaction evidence="1">
        <text>a 1,2-diacyl-sn-glycero-3-phospho-(1D-myo-inositol-3-phosphate) + ATP = a 1,2-diacyl-sn-glycero-3-phospho-(1D-myo-inositol-3,5-bisphosphate) + ADP + H(+)</text>
        <dbReference type="Rhea" id="RHEA:13609"/>
        <dbReference type="ChEBI" id="CHEBI:15378"/>
        <dbReference type="ChEBI" id="CHEBI:30616"/>
        <dbReference type="ChEBI" id="CHEBI:57923"/>
        <dbReference type="ChEBI" id="CHEBI:58088"/>
        <dbReference type="ChEBI" id="CHEBI:456216"/>
        <dbReference type="EC" id="2.7.1.150"/>
    </reaction>
</comment>
<keyword evidence="4" id="KW-0479">Metal-binding</keyword>
<dbReference type="InterPro" id="IPR044769">
    <property type="entry name" value="PIKfyve_PIPKc"/>
</dbReference>
<feature type="compositionally biased region" description="Acidic residues" evidence="13">
    <location>
        <begin position="2090"/>
        <end position="2101"/>
    </location>
</feature>
<feature type="domain" description="FYVE-type" evidence="14">
    <location>
        <begin position="470"/>
        <end position="529"/>
    </location>
</feature>
<dbReference type="Proteomes" id="UP001201980">
    <property type="component" value="Unassembled WGS sequence"/>
</dbReference>
<evidence type="ECO:0000256" key="4">
    <source>
        <dbReference type="ARBA" id="ARBA00022723"/>
    </source>
</evidence>
<keyword evidence="3 12" id="KW-0808">Transferase</keyword>
<evidence type="ECO:0000256" key="5">
    <source>
        <dbReference type="ARBA" id="ARBA00022741"/>
    </source>
</evidence>
<gene>
    <name evidence="16" type="ORF">MKZ38_010423</name>
</gene>
<evidence type="ECO:0000256" key="7">
    <source>
        <dbReference type="ARBA" id="ARBA00022777"/>
    </source>
</evidence>
<evidence type="ECO:0000313" key="16">
    <source>
        <dbReference type="EMBL" id="KAJ2903085.1"/>
    </source>
</evidence>
<evidence type="ECO:0000256" key="9">
    <source>
        <dbReference type="ARBA" id="ARBA00022840"/>
    </source>
</evidence>
<evidence type="ECO:0000256" key="10">
    <source>
        <dbReference type="ARBA" id="ARBA00075294"/>
    </source>
</evidence>
<feature type="domain" description="PIPK" evidence="15">
    <location>
        <begin position="2184"/>
        <end position="2503"/>
    </location>
</feature>
<dbReference type="CDD" id="cd17300">
    <property type="entry name" value="PIPKc_PIKfyve"/>
    <property type="match status" value="1"/>
</dbReference>
<dbReference type="Pfam" id="PF01504">
    <property type="entry name" value="PIP5K"/>
    <property type="match status" value="1"/>
</dbReference>
<evidence type="ECO:0000256" key="3">
    <source>
        <dbReference type="ARBA" id="ARBA00022679"/>
    </source>
</evidence>
<evidence type="ECO:0000256" key="6">
    <source>
        <dbReference type="ARBA" id="ARBA00022771"/>
    </source>
</evidence>
<dbReference type="InterPro" id="IPR027484">
    <property type="entry name" value="PInositol-4-P-5-kinase_N"/>
</dbReference>
<organism evidence="16 17">
    <name type="scientific">Zalerion maritima</name>
    <dbReference type="NCBI Taxonomy" id="339359"/>
    <lineage>
        <taxon>Eukaryota</taxon>
        <taxon>Fungi</taxon>
        <taxon>Dikarya</taxon>
        <taxon>Ascomycota</taxon>
        <taxon>Pezizomycotina</taxon>
        <taxon>Sordariomycetes</taxon>
        <taxon>Lulworthiomycetidae</taxon>
        <taxon>Lulworthiales</taxon>
        <taxon>Lulworthiaceae</taxon>
        <taxon>Zalerion</taxon>
    </lineage>
</organism>
<dbReference type="EC" id="2.7.1.150" evidence="2"/>
<dbReference type="SUPFAM" id="SSF52029">
    <property type="entry name" value="GroEL apical domain-like"/>
    <property type="match status" value="1"/>
</dbReference>
<feature type="compositionally biased region" description="Polar residues" evidence="13">
    <location>
        <begin position="1874"/>
        <end position="1888"/>
    </location>
</feature>
<dbReference type="GO" id="GO:0000329">
    <property type="term" value="C:fungal-type vacuole membrane"/>
    <property type="evidence" value="ECO:0007669"/>
    <property type="project" value="TreeGrafter"/>
</dbReference>
<evidence type="ECO:0000256" key="8">
    <source>
        <dbReference type="ARBA" id="ARBA00022833"/>
    </source>
</evidence>
<sequence>MSGFQTPTKTSQSPALSSLTSVRSRRGSIASVMSSCVDKQQLAQQLDKIHNSASQSDALTTFNDFAPPPNSSQNNIVDASKGIAGDIVQTGFSGLYSRFKEAVGVSSKQHEGGDLENLDSASKKSTTTVNTISRNSDITTPSKSDPPSSAHGSTRGSINPPTSGGQPSAASAGELLAATTAATAEMQSQISQVTQSSSSSSKSSQQPATSSRTGSRTVSAASSKHSLAALALASAAPAASLLTINVDSERGRPGPGGVGAARISGNGSRGGMDGTGYERPPHVSYATSPAAAPGSPIKADPKITSTSDGPASIAPLRPAVKDDHGAISISSNHSELTTSPVSGQNTAAMLPTLQIPSANSSGISVDSTSTRKPAIINRITRSRSPVYPAPRTSSLDLGLGAPEASNIHTSAHNTVYHESFSHESQPQQTKAGGIRIPGTTSNGGGGAGVINSRLQSVRNKMLSKDFWMADETCNECFACQIPFTAWRRKHHCRTCGRIFDSNCTAVIPAQRFGLPGNVRVCKICQDVINKRLDDNSGSDDSADDEATFFGNVFRPNTSKGGLRESDPRASMDSVSYMERSQDADDSLSSTTPMMAIAATRRMGDKTSHSSAVLEIGAAPQLLSRPSSSRSLKSLAAGRPQSSAGHKRHHSKNLLTRFKVGPEERDRAPFRKSLQEDPGAKKARFPAFHDDNVIDPDLAPFMSDESSGDEQISISAAMENPAPTSFDPDKATLGTYLSAGKKHRMRQGEKSVSGVSFTSRGGGGLNDNPGPASLISHSRSIRRARNLSIAGGVPHHMRSPRPKSATISVPYKTPTASTDALAIFDAVVNSETSKLSRSDSVSKPGPASITLGPASMTHVKRLLRQLFQDYQIPSPLAWEKALVPLLLRCTDDIDQDIRSGDDIDIRHYVKLKKIPGAKPADINYVSGVIFTKKLALKSMPRSIPNPRIVLVSFAIEYQRHQQQHFMSLQPVIEQEKEFLRVIVSRIRDLHPHVLFAEKNVSGIALQYLNEAGITVAYNVKRPVIEALSRCCRTEIISSIDMLAIPGLVIGGAGRFDVKTYVNNDYPGRKNTYIFVSGCDKTLGCTIALRGASTAVLARMKRITEFMVYVVYNLKLESCFMADSFIQVPSSVEEWSIPPASRAPTFENMQSARPQAVTASETEDSEVGSRVSQQADTSQPPSVANGHEASSPELPKRIIPLHESHARSSDPQLPEDVPMPTFYSDVVAKYKTKILSASPFVKFAQPYLLMKAREQERKLVYLRRLRDQDVVEEQHGEELQRRKFQLIRPEMVHEIGQRAPKQIMEVLHAAHDAEYDKALYNYQTQTRQWENSLQGTLDLFDPFSHQSIAVLYSVTCTESKIPCIEPSLVGISFYDELHNDLDVALDPDCTLGQYIEDLCLSAEQTCTANGCGKQMIEHHRTYVHDEARITVFVFKENRKTENDKITMWSYCKLCRKETEHRLMSESTWKYSFGKFLELSFWCQGLTLEDNDCPHDYHREHLRYFGFRDFSVRIHYDPIDLLEVIVPRVRITWKVDHDLKLKNNIFTRTEERWNRFMNSVKARLATIRPDSVLPEKVESCTEEVAKLAKKASEEQSALIGMLQGAYVNTKYYEVIPMNGVIRGMLEKAAEWDATFAQFEADFLPDKDMRQITVLQLKKMFTDSKESVAVTDTTTLVGSETDGEKPTQSSIETDEKESSQPMSEKDTSQASTADQKTAEAEHVDVAVGDTAPKAPLSPQVEAALERVEPLDLATPSSPSAPKFPPALTGQRSCGTQGSKGGQVDEQDTPAATPSPVPASPAAQALTSRAPIEASPTHVSRSGKTGQVRRGTPAPKDTHLQAPAGPSGTGPEPPKPIPERGSSRNAGGNTAPPIVRAVTQPSNSIPRAQNSVSKPVYRESRNAPPEVHVLSEAHTVATTQDSVGMKVDKKLTDRLVINALKGSRMSGASSIPRFVGKKKDTKVSTLAKHFEQLSREFEKERMKNRKDRASRLRDSRAFLPRTSTKAVVEVYNDVDQAVEEQETSPAQEEQLINREPSDPASTKTEATTTPSEPTTTQGTSTAVESEPSVPSEPVTQPETPAETDNTTQNTSTAVSDDEESEEDDADPSLVIDEIKDIAGSIEVGEEVPEFQKHQKSSLMKIITNFWAERSASSWPQLEYPLNTTDHIFMDSDIIVREDEPSSLISFALSSDDYEEKLADIRRHGYLAMQRNTDGPENSEYSEELELEQSLLKETSTHLKYQFQEGSARMLCKIFYAEQFDTLRRKCGVADRIVESLSRCLKWDSKGGKTKSVFLKTLDDRLVMKSLSPVETAAFLRFAPAYFNIMAEALFHDLPSVIAKMLGFFQISIKNPMTGTDLKLDLLLMENLFYDRSLSRIFDLKGSMRNRKIEATGEQNEVLLDENMVEYIYESPLFAREHSKKIIRASVWNDTLFLARQDVMDYSLMIAIDEKRQELVVGIIDCIRTYTWDKKLESWIKDRGFAGGGRNRPTITGPKEYKTRFREAMARYILEVPDSWHQFPSPTLRPRFD</sequence>
<dbReference type="FunFam" id="3.30.810.10:FF:000001">
    <property type="entry name" value="1-phosphatidylinositol 3-phosphate 5-kinase FAB1"/>
    <property type="match status" value="1"/>
</dbReference>
<dbReference type="SUPFAM" id="SSF57903">
    <property type="entry name" value="FYVE/PHD zinc finger"/>
    <property type="match status" value="1"/>
</dbReference>
<dbReference type="FunFam" id="3.50.7.10:FF:000007">
    <property type="entry name" value="1-phosphatidylinositol 3-phosphate 5-kinase isoform X1"/>
    <property type="match status" value="1"/>
</dbReference>
<name>A0AAD5RTY2_9PEZI</name>
<dbReference type="PANTHER" id="PTHR45748:SF7">
    <property type="entry name" value="1-PHOSPHATIDYLINOSITOL 3-PHOSPHATE 5-KINASE-RELATED"/>
    <property type="match status" value="1"/>
</dbReference>
<dbReference type="SUPFAM" id="SSF56104">
    <property type="entry name" value="SAICAR synthase-like"/>
    <property type="match status" value="1"/>
</dbReference>
<feature type="compositionally biased region" description="Polar residues" evidence="13">
    <location>
        <begin position="1145"/>
        <end position="1158"/>
    </location>
</feature>
<feature type="compositionally biased region" description="Low complexity" evidence="13">
    <location>
        <begin position="2034"/>
        <end position="2069"/>
    </location>
</feature>
<feature type="region of interest" description="Disordered" evidence="13">
    <location>
        <begin position="557"/>
        <end position="590"/>
    </location>
</feature>
<feature type="region of interest" description="Disordered" evidence="13">
    <location>
        <begin position="621"/>
        <end position="651"/>
    </location>
</feature>
<dbReference type="SMART" id="SM00064">
    <property type="entry name" value="FYVE"/>
    <property type="match status" value="1"/>
</dbReference>
<evidence type="ECO:0000256" key="13">
    <source>
        <dbReference type="SAM" id="MobiDB-lite"/>
    </source>
</evidence>
<feature type="region of interest" description="Disordered" evidence="13">
    <location>
        <begin position="1668"/>
        <end position="1717"/>
    </location>
</feature>
<dbReference type="InterPro" id="IPR027483">
    <property type="entry name" value="PInositol-4-P-4/5-kinase_C_sf"/>
</dbReference>